<sequence length="116" mass="13156">MDAKQKYLLAAKALDDKKATDIKVLKIAKISTLGDYFVLCEGGSTTQVKALADNVEFLLKQQGAEPLRVEGYQSANWILLDYGDVMVHVFLHETREFYDLERLWADGELVDWESEA</sequence>
<name>A0A1C6HPQ0_9FIRM</name>
<comment type="function">
    <text evidence="2">Functions as a ribosomal silencing factor. Interacts with ribosomal protein uL14 (rplN), blocking formation of intersubunit bridge B8. Prevents association of the 30S and 50S ribosomal subunits and the formation of functional ribosomes, thus repressing translation.</text>
</comment>
<evidence type="ECO:0000313" key="3">
    <source>
        <dbReference type="EMBL" id="SCJ59644.1"/>
    </source>
</evidence>
<keyword evidence="2" id="KW-0678">Repressor</keyword>
<organism evidence="3">
    <name type="scientific">uncultured Anaerotruncus sp</name>
    <dbReference type="NCBI Taxonomy" id="905011"/>
    <lineage>
        <taxon>Bacteria</taxon>
        <taxon>Bacillati</taxon>
        <taxon>Bacillota</taxon>
        <taxon>Clostridia</taxon>
        <taxon>Eubacteriales</taxon>
        <taxon>Oscillospiraceae</taxon>
        <taxon>Anaerotruncus</taxon>
        <taxon>environmental samples</taxon>
    </lineage>
</organism>
<dbReference type="PANTHER" id="PTHR21043">
    <property type="entry name" value="IOJAP SUPERFAMILY ORTHOLOG"/>
    <property type="match status" value="1"/>
</dbReference>
<dbReference type="InterPro" id="IPR004394">
    <property type="entry name" value="Iojap/RsfS/C7orf30"/>
</dbReference>
<dbReference type="EMBL" id="FMHG01000001">
    <property type="protein sequence ID" value="SCJ59644.1"/>
    <property type="molecule type" value="Genomic_DNA"/>
</dbReference>
<evidence type="ECO:0000256" key="2">
    <source>
        <dbReference type="HAMAP-Rule" id="MF_01477"/>
    </source>
</evidence>
<comment type="subcellular location">
    <subcellularLocation>
        <location evidence="2">Cytoplasm</location>
    </subcellularLocation>
</comment>
<dbReference type="GO" id="GO:0090071">
    <property type="term" value="P:negative regulation of ribosome biogenesis"/>
    <property type="evidence" value="ECO:0007669"/>
    <property type="project" value="UniProtKB-UniRule"/>
</dbReference>
<comment type="subunit">
    <text evidence="2">Interacts with ribosomal protein uL14 (rplN).</text>
</comment>
<dbReference type="GO" id="GO:0017148">
    <property type="term" value="P:negative regulation of translation"/>
    <property type="evidence" value="ECO:0007669"/>
    <property type="project" value="UniProtKB-UniRule"/>
</dbReference>
<proteinExistence type="inferred from homology"/>
<keyword evidence="2" id="KW-0810">Translation regulation</keyword>
<dbReference type="GO" id="GO:0042256">
    <property type="term" value="P:cytosolic ribosome assembly"/>
    <property type="evidence" value="ECO:0007669"/>
    <property type="project" value="UniProtKB-UniRule"/>
</dbReference>
<comment type="similarity">
    <text evidence="1 2">Belongs to the Iojap/RsfS family.</text>
</comment>
<dbReference type="PANTHER" id="PTHR21043:SF0">
    <property type="entry name" value="MITOCHONDRIAL ASSEMBLY OF RIBOSOMAL LARGE SUBUNIT PROTEIN 1"/>
    <property type="match status" value="1"/>
</dbReference>
<accession>A0A1C6HPQ0</accession>
<dbReference type="GO" id="GO:0005737">
    <property type="term" value="C:cytoplasm"/>
    <property type="evidence" value="ECO:0007669"/>
    <property type="project" value="UniProtKB-SubCell"/>
</dbReference>
<keyword evidence="2" id="KW-0963">Cytoplasm</keyword>
<dbReference type="GO" id="GO:0043023">
    <property type="term" value="F:ribosomal large subunit binding"/>
    <property type="evidence" value="ECO:0007669"/>
    <property type="project" value="TreeGrafter"/>
</dbReference>
<dbReference type="InterPro" id="IPR043519">
    <property type="entry name" value="NT_sf"/>
</dbReference>
<dbReference type="HAMAP" id="MF_01477">
    <property type="entry name" value="Iojap_RsfS"/>
    <property type="match status" value="1"/>
</dbReference>
<dbReference type="SUPFAM" id="SSF81301">
    <property type="entry name" value="Nucleotidyltransferase"/>
    <property type="match status" value="1"/>
</dbReference>
<reference evidence="3" key="1">
    <citation type="submission" date="2015-09" db="EMBL/GenBank/DDBJ databases">
        <authorList>
            <consortium name="Pathogen Informatics"/>
        </authorList>
    </citation>
    <scope>NUCLEOTIDE SEQUENCE</scope>
    <source>
        <strain evidence="3">2789STDY5834896</strain>
    </source>
</reference>
<evidence type="ECO:0000256" key="1">
    <source>
        <dbReference type="ARBA" id="ARBA00010574"/>
    </source>
</evidence>
<dbReference type="AlphaFoldDB" id="A0A1C6HPQ0"/>
<dbReference type="Pfam" id="PF02410">
    <property type="entry name" value="RsfS"/>
    <property type="match status" value="1"/>
</dbReference>
<dbReference type="NCBIfam" id="TIGR00090">
    <property type="entry name" value="rsfS_iojap_ybeB"/>
    <property type="match status" value="1"/>
</dbReference>
<gene>
    <name evidence="3" type="primary">ybeB</name>
    <name evidence="2" type="synonym">rsfS</name>
    <name evidence="3" type="ORF">SAMEA3545359_00976</name>
</gene>
<dbReference type="Gene3D" id="3.30.460.10">
    <property type="entry name" value="Beta Polymerase, domain 2"/>
    <property type="match status" value="1"/>
</dbReference>
<protein>
    <recommendedName>
        <fullName evidence="2">Ribosomal silencing factor RsfS</fullName>
    </recommendedName>
</protein>